<name>A0A200QRV9_MACCD</name>
<dbReference type="STRING" id="56857.A0A200QRV9"/>
<evidence type="ECO:0000313" key="4">
    <source>
        <dbReference type="EMBL" id="OVA13178.1"/>
    </source>
</evidence>
<dbReference type="FunFam" id="3.80.10.10:FF:000200">
    <property type="entry name" value="Outer arm dynein light chain 1 protein"/>
    <property type="match status" value="1"/>
</dbReference>
<protein>
    <submittedName>
        <fullName evidence="4">Leucine-rich repeat</fullName>
    </submittedName>
</protein>
<proteinExistence type="predicted"/>
<keyword evidence="5" id="KW-1185">Reference proteome</keyword>
<dbReference type="Gene3D" id="3.80.10.10">
    <property type="entry name" value="Ribonuclease Inhibitor"/>
    <property type="match status" value="2"/>
</dbReference>
<dbReference type="GO" id="GO:0005737">
    <property type="term" value="C:cytoplasm"/>
    <property type="evidence" value="ECO:0007669"/>
    <property type="project" value="TreeGrafter"/>
</dbReference>
<keyword evidence="1" id="KW-0433">Leucine-rich repeat</keyword>
<gene>
    <name evidence="4" type="ORF">BVC80_593g5</name>
</gene>
<feature type="compositionally biased region" description="Polar residues" evidence="3">
    <location>
        <begin position="33"/>
        <end position="50"/>
    </location>
</feature>
<dbReference type="EMBL" id="MVGT01001188">
    <property type="protein sequence ID" value="OVA13178.1"/>
    <property type="molecule type" value="Genomic_DNA"/>
</dbReference>
<dbReference type="SUPFAM" id="SSF52075">
    <property type="entry name" value="Outer arm dynein light chain 1"/>
    <property type="match status" value="1"/>
</dbReference>
<evidence type="ECO:0000256" key="1">
    <source>
        <dbReference type="ARBA" id="ARBA00022614"/>
    </source>
</evidence>
<evidence type="ECO:0000313" key="5">
    <source>
        <dbReference type="Proteomes" id="UP000195402"/>
    </source>
</evidence>
<dbReference type="Proteomes" id="UP000195402">
    <property type="component" value="Unassembled WGS sequence"/>
</dbReference>
<dbReference type="OrthoDB" id="1904536at2759"/>
<sequence>MRKTFQDNSQDQALKFSGVGNSLRPLVLDTSDDNPSNNSAEKVTSSSSNECYWKSEEMHSGSSPEDSTEVNQRVLLHKSRSLGSGLDRESRVSCGIDIETETGGGSSCDDLHEKNYERSFDGSNHSGLEEPSDCQDPGVDLLNEYDETLVAESFQEIDNPGHGEATFTIGDSEQLEEGHADFDTQLYVDRADDSGRQLSGEHADDSGHHMPMIGKSCSLPNMEGLLPKSRDVSPSQTYVGPQGRSCQNLEGINSKGKEYLSHEDGYQAMTDQESDDKMLGSDKDKCENSFSDAYDSYNFGGVAKDWTTPEVDKVDMVKDLQRESSLSLDELPSKDFKIKRIEEWVSTIDLEDRNPLQETGESSHLTDKVKKVSNVLGNAATVKLDAKSPIEVAKNYISSLSPMSTSAQMVNLGLVVIPFLSAFVSLRVLNLSGNAIVRITAGALPRGLHALNLSKNNISTIEGLRELTRLRVLDLSYNRISRIGHGLASCSSLKELYLAGNKISEVEGLHRLLKLNILDLRFNKISTSKCLGQLAANYSSLQTISLEGNPAQRNVGDEQLKKYLQSLLPHLVYFNKQSIRASSSKEVADRPTRSALTTRPEHNKLTRKGIIPTAATSKVSSSTIHGRMSQAVSSLKQSKGRHGRLPLGGSKGTHHRHHYPDLDDRLLNLQMNLSMRRSQSEGNLGAS</sequence>
<dbReference type="SMART" id="SM00365">
    <property type="entry name" value="LRR_SD22"/>
    <property type="match status" value="4"/>
</dbReference>
<evidence type="ECO:0000256" key="3">
    <source>
        <dbReference type="SAM" id="MobiDB-lite"/>
    </source>
</evidence>
<dbReference type="PANTHER" id="PTHR15454">
    <property type="entry name" value="NISCHARIN RELATED"/>
    <property type="match status" value="1"/>
</dbReference>
<feature type="compositionally biased region" description="Polar residues" evidence="3">
    <location>
        <begin position="60"/>
        <end position="71"/>
    </location>
</feature>
<dbReference type="FunCoup" id="A0A200QRV9">
    <property type="interactions" value="988"/>
</dbReference>
<comment type="caution">
    <text evidence="4">The sequence shown here is derived from an EMBL/GenBank/DDBJ whole genome shotgun (WGS) entry which is preliminary data.</text>
</comment>
<dbReference type="PROSITE" id="PS51450">
    <property type="entry name" value="LRR"/>
    <property type="match status" value="3"/>
</dbReference>
<keyword evidence="2" id="KW-0677">Repeat</keyword>
<reference evidence="4 5" key="1">
    <citation type="journal article" date="2017" name="Mol. Plant">
        <title>The Genome of Medicinal Plant Macleaya cordata Provides New Insights into Benzylisoquinoline Alkaloids Metabolism.</title>
        <authorList>
            <person name="Liu X."/>
            <person name="Liu Y."/>
            <person name="Huang P."/>
            <person name="Ma Y."/>
            <person name="Qing Z."/>
            <person name="Tang Q."/>
            <person name="Cao H."/>
            <person name="Cheng P."/>
            <person name="Zheng Y."/>
            <person name="Yuan Z."/>
            <person name="Zhou Y."/>
            <person name="Liu J."/>
            <person name="Tang Z."/>
            <person name="Zhuo Y."/>
            <person name="Zhang Y."/>
            <person name="Yu L."/>
            <person name="Huang J."/>
            <person name="Yang P."/>
            <person name="Peng Q."/>
            <person name="Zhang J."/>
            <person name="Jiang W."/>
            <person name="Zhang Z."/>
            <person name="Lin K."/>
            <person name="Ro D.K."/>
            <person name="Chen X."/>
            <person name="Xiong X."/>
            <person name="Shang Y."/>
            <person name="Huang S."/>
            <person name="Zeng J."/>
        </authorList>
    </citation>
    <scope>NUCLEOTIDE SEQUENCE [LARGE SCALE GENOMIC DNA]</scope>
    <source>
        <strain evidence="5">cv. BLH2017</strain>
        <tissue evidence="4">Root</tissue>
    </source>
</reference>
<feature type="compositionally biased region" description="Polar residues" evidence="3">
    <location>
        <begin position="614"/>
        <end position="637"/>
    </location>
</feature>
<feature type="region of interest" description="Disordered" evidence="3">
    <location>
        <begin position="583"/>
        <end position="660"/>
    </location>
</feature>
<organism evidence="4 5">
    <name type="scientific">Macleaya cordata</name>
    <name type="common">Five-seeded plume-poppy</name>
    <name type="synonym">Bocconia cordata</name>
    <dbReference type="NCBI Taxonomy" id="56857"/>
    <lineage>
        <taxon>Eukaryota</taxon>
        <taxon>Viridiplantae</taxon>
        <taxon>Streptophyta</taxon>
        <taxon>Embryophyta</taxon>
        <taxon>Tracheophyta</taxon>
        <taxon>Spermatophyta</taxon>
        <taxon>Magnoliopsida</taxon>
        <taxon>Ranunculales</taxon>
        <taxon>Papaveraceae</taxon>
        <taxon>Papaveroideae</taxon>
        <taxon>Macleaya</taxon>
    </lineage>
</organism>
<dbReference type="InParanoid" id="A0A200QRV9"/>
<dbReference type="SMART" id="SM00369">
    <property type="entry name" value="LRR_TYP"/>
    <property type="match status" value="3"/>
</dbReference>
<feature type="region of interest" description="Disordered" evidence="3">
    <location>
        <begin position="1"/>
        <end position="71"/>
    </location>
</feature>
<feature type="compositionally biased region" description="Polar residues" evidence="3">
    <location>
        <begin position="1"/>
        <end position="12"/>
    </location>
</feature>
<dbReference type="PANTHER" id="PTHR15454:SF7">
    <property type="entry name" value="OS07G0106100 PROTEIN"/>
    <property type="match status" value="1"/>
</dbReference>
<dbReference type="InterPro" id="IPR003591">
    <property type="entry name" value="Leu-rich_rpt_typical-subtyp"/>
</dbReference>
<dbReference type="OMA" id="AKDWVMP"/>
<evidence type="ECO:0000256" key="2">
    <source>
        <dbReference type="ARBA" id="ARBA00022737"/>
    </source>
</evidence>
<dbReference type="InterPro" id="IPR001611">
    <property type="entry name" value="Leu-rich_rpt"/>
</dbReference>
<accession>A0A200QRV9</accession>
<dbReference type="FunFam" id="3.80.10.10:FF:000803">
    <property type="entry name" value="Predicted protein"/>
    <property type="match status" value="1"/>
</dbReference>
<dbReference type="Pfam" id="PF13855">
    <property type="entry name" value="LRR_8"/>
    <property type="match status" value="1"/>
</dbReference>
<dbReference type="InterPro" id="IPR032675">
    <property type="entry name" value="LRR_dom_sf"/>
</dbReference>
<dbReference type="AlphaFoldDB" id="A0A200QRV9"/>